<protein>
    <submittedName>
        <fullName evidence="2">Uncharacterized protein</fullName>
    </submittedName>
</protein>
<proteinExistence type="predicted"/>
<feature type="compositionally biased region" description="Low complexity" evidence="1">
    <location>
        <begin position="24"/>
        <end position="33"/>
    </location>
</feature>
<evidence type="ECO:0000313" key="2">
    <source>
        <dbReference type="EMBL" id="OEV04520.1"/>
    </source>
</evidence>
<gene>
    <name evidence="2" type="ORF">AN216_06280</name>
</gene>
<feature type="region of interest" description="Disordered" evidence="1">
    <location>
        <begin position="1"/>
        <end position="39"/>
    </location>
</feature>
<dbReference type="EMBL" id="LJGU01000113">
    <property type="protein sequence ID" value="OEV04520.1"/>
    <property type="molecule type" value="Genomic_DNA"/>
</dbReference>
<keyword evidence="3" id="KW-1185">Reference proteome</keyword>
<dbReference type="STRING" id="1075402.AN216_06280"/>
<reference evidence="2 3" key="1">
    <citation type="journal article" date="2016" name="Front. Microbiol.">
        <title>Comparative Genomics Analysis of Streptomyces Species Reveals Their Adaptation to the Marine Environment and Their Diversity at the Genomic Level.</title>
        <authorList>
            <person name="Tian X."/>
            <person name="Zhang Z."/>
            <person name="Yang T."/>
            <person name="Chen M."/>
            <person name="Li J."/>
            <person name="Chen F."/>
            <person name="Yang J."/>
            <person name="Li W."/>
            <person name="Zhang B."/>
            <person name="Zhang Z."/>
            <person name="Wu J."/>
            <person name="Zhang C."/>
            <person name="Long L."/>
            <person name="Xiao J."/>
        </authorList>
    </citation>
    <scope>NUCLEOTIDE SEQUENCE [LARGE SCALE GENOMIC DNA]</scope>
    <source>
        <strain evidence="2 3">SCSIO 02100</strain>
    </source>
</reference>
<dbReference type="AlphaFoldDB" id="A0A1E7KKW0"/>
<comment type="caution">
    <text evidence="2">The sequence shown here is derived from an EMBL/GenBank/DDBJ whole genome shotgun (WGS) entry which is preliminary data.</text>
</comment>
<organism evidence="2 3">
    <name type="scientific">Streptomyces oceani</name>
    <dbReference type="NCBI Taxonomy" id="1075402"/>
    <lineage>
        <taxon>Bacteria</taxon>
        <taxon>Bacillati</taxon>
        <taxon>Actinomycetota</taxon>
        <taxon>Actinomycetes</taxon>
        <taxon>Kitasatosporales</taxon>
        <taxon>Streptomycetaceae</taxon>
        <taxon>Streptomyces</taxon>
    </lineage>
</organism>
<sequence length="61" mass="6700">MPVDAQERRVRRRPWHGRSDRGTGHTSSTAATGTDHRVRDHGLDGGGAFESYVQSCCIAFS</sequence>
<evidence type="ECO:0000256" key="1">
    <source>
        <dbReference type="SAM" id="MobiDB-lite"/>
    </source>
</evidence>
<accession>A0A1E7KKW0</accession>
<name>A0A1E7KKW0_9ACTN</name>
<evidence type="ECO:0000313" key="3">
    <source>
        <dbReference type="Proteomes" id="UP000176101"/>
    </source>
</evidence>
<dbReference type="Proteomes" id="UP000176101">
    <property type="component" value="Unassembled WGS sequence"/>
</dbReference>